<evidence type="ECO:0000256" key="1">
    <source>
        <dbReference type="SAM" id="MobiDB-lite"/>
    </source>
</evidence>
<dbReference type="EMBL" id="BEXB01000005">
    <property type="protein sequence ID" value="GAY75315.1"/>
    <property type="molecule type" value="Genomic_DNA"/>
</dbReference>
<reference evidence="3 4" key="1">
    <citation type="submission" date="2017-11" db="EMBL/GenBank/DDBJ databases">
        <title>Draft Genome Sequence of Sporolactobacillus inulinus NBRC 111894 Isolated from Koso, a Japanese Sugar-Vegetable Fermented Beverage.</title>
        <authorList>
            <person name="Chiou T.Y."/>
            <person name="Oshima K."/>
            <person name="Suda W."/>
            <person name="Hattori M."/>
            <person name="Takahashi T."/>
        </authorList>
    </citation>
    <scope>NUCLEOTIDE SEQUENCE [LARGE SCALE GENOMIC DNA]</scope>
    <source>
        <strain evidence="3 4">NBRC111894</strain>
    </source>
</reference>
<name>A0A4Y1Z8K2_9BACL</name>
<evidence type="ECO:0000313" key="4">
    <source>
        <dbReference type="Proteomes" id="UP000319716"/>
    </source>
</evidence>
<accession>A0A4Y1Z8K2</accession>
<evidence type="ECO:0000313" key="3">
    <source>
        <dbReference type="EMBL" id="GAY75315.1"/>
    </source>
</evidence>
<dbReference type="Proteomes" id="UP000319716">
    <property type="component" value="Unassembled WGS sequence"/>
</dbReference>
<evidence type="ECO:0000259" key="2">
    <source>
        <dbReference type="Pfam" id="PF13453"/>
    </source>
</evidence>
<dbReference type="InterPro" id="IPR027392">
    <property type="entry name" value="TF_Znf"/>
</dbReference>
<sequence length="118" mass="14540">MIFEKRGSDRMFCPICDDVRMKEVEKDGVLIDVCPNCKGIWLDRGELDKLSQRVQEVRRPFNDWYDDDDDRDYKDRHHKDRDSKYRDQRYDRDYYEKGKYPRRKKKKSVMDMLGDIFD</sequence>
<protein>
    <recommendedName>
        <fullName evidence="2">Transcription factor zinc-finger domain-containing protein</fullName>
    </recommendedName>
</protein>
<feature type="region of interest" description="Disordered" evidence="1">
    <location>
        <begin position="99"/>
        <end position="118"/>
    </location>
</feature>
<dbReference type="Pfam" id="PF13453">
    <property type="entry name" value="Zn_ribbon_TFIIB"/>
    <property type="match status" value="1"/>
</dbReference>
<feature type="domain" description="Transcription factor zinc-finger" evidence="2">
    <location>
        <begin position="13"/>
        <end position="52"/>
    </location>
</feature>
<gene>
    <name evidence="3" type="ORF">NBRC111894_869</name>
</gene>
<feature type="compositionally biased region" description="Basic and acidic residues" evidence="1">
    <location>
        <begin position="71"/>
        <end position="92"/>
    </location>
</feature>
<organism evidence="3 4">
    <name type="scientific">Sporolactobacillus inulinus</name>
    <dbReference type="NCBI Taxonomy" id="2078"/>
    <lineage>
        <taxon>Bacteria</taxon>
        <taxon>Bacillati</taxon>
        <taxon>Bacillota</taxon>
        <taxon>Bacilli</taxon>
        <taxon>Bacillales</taxon>
        <taxon>Sporolactobacillaceae</taxon>
        <taxon>Sporolactobacillus</taxon>
    </lineage>
</organism>
<feature type="region of interest" description="Disordered" evidence="1">
    <location>
        <begin position="62"/>
        <end position="92"/>
    </location>
</feature>
<dbReference type="AlphaFoldDB" id="A0A4Y1Z8K2"/>
<comment type="caution">
    <text evidence="3">The sequence shown here is derived from an EMBL/GenBank/DDBJ whole genome shotgun (WGS) entry which is preliminary data.</text>
</comment>
<proteinExistence type="predicted"/>